<accession>K1Q8F8</accession>
<dbReference type="AlphaFoldDB" id="K1Q8F8"/>
<protein>
    <submittedName>
        <fullName evidence="1">Uncharacterized protein</fullName>
    </submittedName>
</protein>
<gene>
    <name evidence="1" type="ORF">CGI_10000509</name>
</gene>
<name>K1Q8F8_MAGGI</name>
<sequence>MVFELESYRDELRDLRYWLAKTIHVHPGQILMTALKNGPIVVTFLMRENHGNAILEYLKTDDGQIAASHKRIEKIVQNGNVIQIGKALNGSTFVHIRLRLPENSSGIRESVRNLASIFTRRTGIPIEGTEVYTRTVPADRKRNETKTKPIKEESFIEKNRGLILENIEPLTIEHTDIAYLFNREDLADMKDIPGRRDRAEYFLKLCDGLPTEKREIACGYLEGIVSLPKEKSTSDEELSPAKKWIQQNREDLLDEIDSGFIESTCTIYQLEDVPEEVKISWSDPNKSRKEKAKIFLDFALQKDEYVKALKKTMEEYGMQFTE</sequence>
<dbReference type="HOGENOM" id="CLU_863955_0_0_1"/>
<dbReference type="InParanoid" id="K1Q8F8"/>
<organism evidence="1">
    <name type="scientific">Magallana gigas</name>
    <name type="common">Pacific oyster</name>
    <name type="synonym">Crassostrea gigas</name>
    <dbReference type="NCBI Taxonomy" id="29159"/>
    <lineage>
        <taxon>Eukaryota</taxon>
        <taxon>Metazoa</taxon>
        <taxon>Spiralia</taxon>
        <taxon>Lophotrochozoa</taxon>
        <taxon>Mollusca</taxon>
        <taxon>Bivalvia</taxon>
        <taxon>Autobranchia</taxon>
        <taxon>Pteriomorphia</taxon>
        <taxon>Ostreida</taxon>
        <taxon>Ostreoidea</taxon>
        <taxon>Ostreidae</taxon>
        <taxon>Magallana</taxon>
    </lineage>
</organism>
<dbReference type="EMBL" id="JH822546">
    <property type="protein sequence ID" value="EKC17591.1"/>
    <property type="molecule type" value="Genomic_DNA"/>
</dbReference>
<proteinExistence type="predicted"/>
<reference evidence="1" key="1">
    <citation type="journal article" date="2012" name="Nature">
        <title>The oyster genome reveals stress adaptation and complexity of shell formation.</title>
        <authorList>
            <person name="Zhang G."/>
            <person name="Fang X."/>
            <person name="Guo X."/>
            <person name="Li L."/>
            <person name="Luo R."/>
            <person name="Xu F."/>
            <person name="Yang P."/>
            <person name="Zhang L."/>
            <person name="Wang X."/>
            <person name="Qi H."/>
            <person name="Xiong Z."/>
            <person name="Que H."/>
            <person name="Xie Y."/>
            <person name="Holland P.W."/>
            <person name="Paps J."/>
            <person name="Zhu Y."/>
            <person name="Wu F."/>
            <person name="Chen Y."/>
            <person name="Wang J."/>
            <person name="Peng C."/>
            <person name="Meng J."/>
            <person name="Yang L."/>
            <person name="Liu J."/>
            <person name="Wen B."/>
            <person name="Zhang N."/>
            <person name="Huang Z."/>
            <person name="Zhu Q."/>
            <person name="Feng Y."/>
            <person name="Mount A."/>
            <person name="Hedgecock D."/>
            <person name="Xu Z."/>
            <person name="Liu Y."/>
            <person name="Domazet-Loso T."/>
            <person name="Du Y."/>
            <person name="Sun X."/>
            <person name="Zhang S."/>
            <person name="Liu B."/>
            <person name="Cheng P."/>
            <person name="Jiang X."/>
            <person name="Li J."/>
            <person name="Fan D."/>
            <person name="Wang W."/>
            <person name="Fu W."/>
            <person name="Wang T."/>
            <person name="Wang B."/>
            <person name="Zhang J."/>
            <person name="Peng Z."/>
            <person name="Li Y."/>
            <person name="Li N."/>
            <person name="Wang J."/>
            <person name="Chen M."/>
            <person name="He Y."/>
            <person name="Tan F."/>
            <person name="Song X."/>
            <person name="Zheng Q."/>
            <person name="Huang R."/>
            <person name="Yang H."/>
            <person name="Du X."/>
            <person name="Chen L."/>
            <person name="Yang M."/>
            <person name="Gaffney P.M."/>
            <person name="Wang S."/>
            <person name="Luo L."/>
            <person name="She Z."/>
            <person name="Ming Y."/>
            <person name="Huang W."/>
            <person name="Zhang S."/>
            <person name="Huang B."/>
            <person name="Zhang Y."/>
            <person name="Qu T."/>
            <person name="Ni P."/>
            <person name="Miao G."/>
            <person name="Wang J."/>
            <person name="Wang Q."/>
            <person name="Steinberg C.E."/>
            <person name="Wang H."/>
            <person name="Li N."/>
            <person name="Qian L."/>
            <person name="Zhang G."/>
            <person name="Li Y."/>
            <person name="Yang H."/>
            <person name="Liu X."/>
            <person name="Wang J."/>
            <person name="Yin Y."/>
            <person name="Wang J."/>
        </authorList>
    </citation>
    <scope>NUCLEOTIDE SEQUENCE [LARGE SCALE GENOMIC DNA]</scope>
    <source>
        <strain evidence="1">05x7-T-G4-1.051#20</strain>
    </source>
</reference>
<evidence type="ECO:0000313" key="1">
    <source>
        <dbReference type="EMBL" id="EKC17591.1"/>
    </source>
</evidence>